<proteinExistence type="predicted"/>
<sequence>MKSDQELLRTLEVNKEVHLRKAEVFKTKLAEVQKSVDPSEMIICFDYEKNLPLPVTNAQDEYYVSQLWLHVFGIHNLKTHRTTMYTYTENFAHKGPNEVITCLSDYIMTNEDHQQRKLKIFCDNAFSQN</sequence>
<dbReference type="Proteomes" id="UP001152888">
    <property type="component" value="Unassembled WGS sequence"/>
</dbReference>
<gene>
    <name evidence="1" type="ORF">ACAOBT_LOCUS10933</name>
</gene>
<name>A0A9P0KJQ6_ACAOB</name>
<dbReference type="EMBL" id="CAKOFQ010006820">
    <property type="protein sequence ID" value="CAH1974174.1"/>
    <property type="molecule type" value="Genomic_DNA"/>
</dbReference>
<dbReference type="PANTHER" id="PTHR34415">
    <property type="entry name" value="INTEGRASE CATALYTIC DOMAIN-CONTAINING PROTEIN"/>
    <property type="match status" value="1"/>
</dbReference>
<reference evidence="1" key="1">
    <citation type="submission" date="2022-03" db="EMBL/GenBank/DDBJ databases">
        <authorList>
            <person name="Sayadi A."/>
        </authorList>
    </citation>
    <scope>NUCLEOTIDE SEQUENCE</scope>
</reference>
<protein>
    <submittedName>
        <fullName evidence="1">Uncharacterized protein</fullName>
    </submittedName>
</protein>
<evidence type="ECO:0000313" key="2">
    <source>
        <dbReference type="Proteomes" id="UP001152888"/>
    </source>
</evidence>
<comment type="caution">
    <text evidence="1">The sequence shown here is derived from an EMBL/GenBank/DDBJ whole genome shotgun (WGS) entry which is preliminary data.</text>
</comment>
<organism evidence="1 2">
    <name type="scientific">Acanthoscelides obtectus</name>
    <name type="common">Bean weevil</name>
    <name type="synonym">Bruchus obtectus</name>
    <dbReference type="NCBI Taxonomy" id="200917"/>
    <lineage>
        <taxon>Eukaryota</taxon>
        <taxon>Metazoa</taxon>
        <taxon>Ecdysozoa</taxon>
        <taxon>Arthropoda</taxon>
        <taxon>Hexapoda</taxon>
        <taxon>Insecta</taxon>
        <taxon>Pterygota</taxon>
        <taxon>Neoptera</taxon>
        <taxon>Endopterygota</taxon>
        <taxon>Coleoptera</taxon>
        <taxon>Polyphaga</taxon>
        <taxon>Cucujiformia</taxon>
        <taxon>Chrysomeloidea</taxon>
        <taxon>Chrysomelidae</taxon>
        <taxon>Bruchinae</taxon>
        <taxon>Bruchini</taxon>
        <taxon>Acanthoscelides</taxon>
    </lineage>
</organism>
<accession>A0A9P0KJQ6</accession>
<dbReference type="PANTHER" id="PTHR34415:SF1">
    <property type="entry name" value="INTEGRASE CATALYTIC DOMAIN-CONTAINING PROTEIN"/>
    <property type="match status" value="1"/>
</dbReference>
<evidence type="ECO:0000313" key="1">
    <source>
        <dbReference type="EMBL" id="CAH1974174.1"/>
    </source>
</evidence>
<dbReference type="AlphaFoldDB" id="A0A9P0KJQ6"/>
<keyword evidence="2" id="KW-1185">Reference proteome</keyword>
<dbReference type="OrthoDB" id="6753455at2759"/>